<gene>
    <name evidence="1" type="ORF">DEO72_LG8g1586</name>
</gene>
<dbReference type="EMBL" id="CP039352">
    <property type="protein sequence ID" value="QCE03561.1"/>
    <property type="molecule type" value="Genomic_DNA"/>
</dbReference>
<name>A0A4D6MSE8_VIGUN</name>
<organism evidence="1 2">
    <name type="scientific">Vigna unguiculata</name>
    <name type="common">Cowpea</name>
    <dbReference type="NCBI Taxonomy" id="3917"/>
    <lineage>
        <taxon>Eukaryota</taxon>
        <taxon>Viridiplantae</taxon>
        <taxon>Streptophyta</taxon>
        <taxon>Embryophyta</taxon>
        <taxon>Tracheophyta</taxon>
        <taxon>Spermatophyta</taxon>
        <taxon>Magnoliopsida</taxon>
        <taxon>eudicotyledons</taxon>
        <taxon>Gunneridae</taxon>
        <taxon>Pentapetalae</taxon>
        <taxon>rosids</taxon>
        <taxon>fabids</taxon>
        <taxon>Fabales</taxon>
        <taxon>Fabaceae</taxon>
        <taxon>Papilionoideae</taxon>
        <taxon>50 kb inversion clade</taxon>
        <taxon>NPAAA clade</taxon>
        <taxon>indigoferoid/millettioid clade</taxon>
        <taxon>Phaseoleae</taxon>
        <taxon>Vigna</taxon>
    </lineage>
</organism>
<proteinExistence type="predicted"/>
<dbReference type="Proteomes" id="UP000501690">
    <property type="component" value="Linkage Group LG8"/>
</dbReference>
<reference evidence="1 2" key="1">
    <citation type="submission" date="2019-04" db="EMBL/GenBank/DDBJ databases">
        <title>An improved genome assembly and genetic linkage map for asparagus bean, Vigna unguiculata ssp. sesquipedialis.</title>
        <authorList>
            <person name="Xia Q."/>
            <person name="Zhang R."/>
            <person name="Dong Y."/>
        </authorList>
    </citation>
    <scope>NUCLEOTIDE SEQUENCE [LARGE SCALE GENOMIC DNA]</scope>
    <source>
        <tissue evidence="1">Leaf</tissue>
    </source>
</reference>
<evidence type="ECO:0000313" key="2">
    <source>
        <dbReference type="Proteomes" id="UP000501690"/>
    </source>
</evidence>
<sequence>MWDLLGVPEQAPQSRAMEVEGELSGLTVGAIVSILTQVRSATIIRNKHHVPEILSTLERLSFVTVLSLKGSSKDGGRLLAHQVVYHQPKSLTTNHIFNILGTLVLMNSWMKSLQLREHDVTLIEDQLREANEAREVQMKCAGARSCVVHELRRMPLADVQPSGTTSARDRMSCSTISYIASRSASSEMVHGGVVRGS</sequence>
<accession>A0A4D6MSE8</accession>
<dbReference type="AlphaFoldDB" id="A0A4D6MSE8"/>
<protein>
    <submittedName>
        <fullName evidence="1">Uncharacterized protein</fullName>
    </submittedName>
</protein>
<keyword evidence="2" id="KW-1185">Reference proteome</keyword>
<evidence type="ECO:0000313" key="1">
    <source>
        <dbReference type="EMBL" id="QCE03561.1"/>
    </source>
</evidence>